<dbReference type="Proteomes" id="UP000530660">
    <property type="component" value="Unassembled WGS sequence"/>
</dbReference>
<reference evidence="5 6" key="1">
    <citation type="journal article" date="2020" name="J. Phycol.">
        <title>Comparative genome analysis reveals Cyanidiococcus gen. nov., a new extremophilic red algal genus sister to Cyanidioschyzon (Cyanidioschyzonaceae, Rhodophyta).</title>
        <authorList>
            <person name="Liu S.-L."/>
            <person name="Chiang Y.-R."/>
            <person name="Yoon H.S."/>
            <person name="Fu H.-Y."/>
        </authorList>
    </citation>
    <scope>NUCLEOTIDE SEQUENCE [LARGE SCALE GENOMIC DNA]</scope>
    <source>
        <strain evidence="5 6">THAL066</strain>
    </source>
</reference>
<evidence type="ECO:0000256" key="3">
    <source>
        <dbReference type="ARBA" id="ARBA00022679"/>
    </source>
</evidence>
<dbReference type="GO" id="GO:0000139">
    <property type="term" value="C:Golgi membrane"/>
    <property type="evidence" value="ECO:0007669"/>
    <property type="project" value="TreeGrafter"/>
</dbReference>
<keyword evidence="4" id="KW-0812">Transmembrane</keyword>
<comment type="caution">
    <text evidence="5">The sequence shown here is derived from an EMBL/GenBank/DDBJ whole genome shotgun (WGS) entry which is preliminary data.</text>
</comment>
<dbReference type="OrthoDB" id="205108at2759"/>
<keyword evidence="6" id="KW-1185">Reference proteome</keyword>
<evidence type="ECO:0000313" key="6">
    <source>
        <dbReference type="Proteomes" id="UP000530660"/>
    </source>
</evidence>
<keyword evidence="2" id="KW-0328">Glycosyltransferase</keyword>
<evidence type="ECO:0000313" key="5">
    <source>
        <dbReference type="EMBL" id="KAF6000857.1"/>
    </source>
</evidence>
<dbReference type="GO" id="GO:0006487">
    <property type="term" value="P:protein N-linked glycosylation"/>
    <property type="evidence" value="ECO:0007669"/>
    <property type="project" value="TreeGrafter"/>
</dbReference>
<feature type="transmembrane region" description="Helical" evidence="4">
    <location>
        <begin position="12"/>
        <end position="29"/>
    </location>
</feature>
<protein>
    <submittedName>
        <fullName evidence="5">Uncharacterized protein</fullName>
    </submittedName>
</protein>
<keyword evidence="4" id="KW-1133">Transmembrane helix</keyword>
<dbReference type="InterPro" id="IPR008630">
    <property type="entry name" value="Glyco_trans_34"/>
</dbReference>
<organism evidence="5 6">
    <name type="scientific">Cyanidiococcus yangmingshanensis</name>
    <dbReference type="NCBI Taxonomy" id="2690220"/>
    <lineage>
        <taxon>Eukaryota</taxon>
        <taxon>Rhodophyta</taxon>
        <taxon>Bangiophyceae</taxon>
        <taxon>Cyanidiales</taxon>
        <taxon>Cyanidiaceae</taxon>
        <taxon>Cyanidiococcus</taxon>
    </lineage>
</organism>
<keyword evidence="4" id="KW-0472">Membrane</keyword>
<keyword evidence="3" id="KW-0808">Transferase</keyword>
<accession>A0A7J7IE64</accession>
<dbReference type="InterPro" id="IPR029044">
    <property type="entry name" value="Nucleotide-diphossugar_trans"/>
</dbReference>
<name>A0A7J7IE64_9RHOD</name>
<dbReference type="AlphaFoldDB" id="A0A7J7IE64"/>
<dbReference type="EMBL" id="VWRR01000017">
    <property type="protein sequence ID" value="KAF6000857.1"/>
    <property type="molecule type" value="Genomic_DNA"/>
</dbReference>
<comment type="similarity">
    <text evidence="1">Belongs to the glycosyltransferase 34 family.</text>
</comment>
<sequence>MKRRLHRRLGRILAIFVLCLIGTWLWLSARTDSSNAILVGKRLPWVPPNASTKRLAWPRVALVSTTTAAYARRYEGAIFNKVLYARKWSPWIDFLLDSYPYHWTRSAMSHQRLPERREPLPPHYNRLFALERLLQQRSLYDWFMYLDVDAVITNFSIPVQRFLNGTSPRHHVVVHDGPEINSGAFLLRASPESLQFVRNWIQLGTRWPQASLDQTALWHLLYLHAAYAHVDGAALLRYAHEYPCQASLLFPEHFDHDRVLQRSPATMLRRIEACWRFHMARLGLRYGHRNQMQDMVVFYRNGVPGFNFYASVGRPGNCALRHPVQLWRPGDWLVQDSGYGLEENYVTVNETVRVHCSQPPCPDEIWQHANCKELLTPAERQEQLIYRLNEWHGRHPDDSKPYRDD</sequence>
<evidence type="ECO:0000256" key="1">
    <source>
        <dbReference type="ARBA" id="ARBA00005664"/>
    </source>
</evidence>
<evidence type="ECO:0000256" key="4">
    <source>
        <dbReference type="SAM" id="Phobius"/>
    </source>
</evidence>
<dbReference type="PANTHER" id="PTHR31306">
    <property type="entry name" value="ALPHA-1,6-MANNOSYLTRANSFERASE MNN11-RELATED"/>
    <property type="match status" value="1"/>
</dbReference>
<evidence type="ECO:0000256" key="2">
    <source>
        <dbReference type="ARBA" id="ARBA00022676"/>
    </source>
</evidence>
<dbReference type="Gene3D" id="3.90.550.10">
    <property type="entry name" value="Spore Coat Polysaccharide Biosynthesis Protein SpsA, Chain A"/>
    <property type="match status" value="1"/>
</dbReference>
<dbReference type="GO" id="GO:0016757">
    <property type="term" value="F:glycosyltransferase activity"/>
    <property type="evidence" value="ECO:0007669"/>
    <property type="project" value="UniProtKB-KW"/>
</dbReference>
<dbReference type="PANTHER" id="PTHR31306:SF4">
    <property type="entry name" value="ALPHA-1,2-GALACTOSYLTRANSFERASE"/>
    <property type="match status" value="1"/>
</dbReference>
<gene>
    <name evidence="5" type="ORF">F1559_001570</name>
</gene>
<proteinExistence type="inferred from homology"/>